<dbReference type="AlphaFoldDB" id="A0A699XN32"/>
<gene>
    <name evidence="2" type="ORF">Tci_932632</name>
</gene>
<evidence type="ECO:0000313" key="2">
    <source>
        <dbReference type="EMBL" id="GFD60663.1"/>
    </source>
</evidence>
<sequence>MHCEKFSNVFFIVLIATCRSPSVGNVLSTSIATYQSAAANNVSAGASRPTERDASEAAIPNVFEDFELVFEADGGLRA</sequence>
<proteinExistence type="predicted"/>
<evidence type="ECO:0008006" key="3">
    <source>
        <dbReference type="Google" id="ProtNLM"/>
    </source>
</evidence>
<keyword evidence="1" id="KW-0732">Signal</keyword>
<evidence type="ECO:0000256" key="1">
    <source>
        <dbReference type="SAM" id="SignalP"/>
    </source>
</evidence>
<reference evidence="2" key="1">
    <citation type="journal article" date="2019" name="Sci. Rep.">
        <title>Draft genome of Tanacetum cinerariifolium, the natural source of mosquito coil.</title>
        <authorList>
            <person name="Yamashiro T."/>
            <person name="Shiraishi A."/>
            <person name="Satake H."/>
            <person name="Nakayama K."/>
        </authorList>
    </citation>
    <scope>NUCLEOTIDE SEQUENCE</scope>
</reference>
<accession>A0A699XN32</accession>
<feature type="signal peptide" evidence="1">
    <location>
        <begin position="1"/>
        <end position="24"/>
    </location>
</feature>
<protein>
    <recommendedName>
        <fullName evidence="3">Secreted protein</fullName>
    </recommendedName>
</protein>
<feature type="chain" id="PRO_5025517955" description="Secreted protein" evidence="1">
    <location>
        <begin position="25"/>
        <end position="78"/>
    </location>
</feature>
<organism evidence="2">
    <name type="scientific">Tanacetum cinerariifolium</name>
    <name type="common">Dalmatian daisy</name>
    <name type="synonym">Chrysanthemum cinerariifolium</name>
    <dbReference type="NCBI Taxonomy" id="118510"/>
    <lineage>
        <taxon>Eukaryota</taxon>
        <taxon>Viridiplantae</taxon>
        <taxon>Streptophyta</taxon>
        <taxon>Embryophyta</taxon>
        <taxon>Tracheophyta</taxon>
        <taxon>Spermatophyta</taxon>
        <taxon>Magnoliopsida</taxon>
        <taxon>eudicotyledons</taxon>
        <taxon>Gunneridae</taxon>
        <taxon>Pentapetalae</taxon>
        <taxon>asterids</taxon>
        <taxon>campanulids</taxon>
        <taxon>Asterales</taxon>
        <taxon>Asteraceae</taxon>
        <taxon>Asteroideae</taxon>
        <taxon>Anthemideae</taxon>
        <taxon>Anthemidinae</taxon>
        <taxon>Tanacetum</taxon>
    </lineage>
</organism>
<name>A0A699XN32_TANCI</name>
<feature type="non-terminal residue" evidence="2">
    <location>
        <position position="78"/>
    </location>
</feature>
<dbReference type="EMBL" id="BKCJ011880732">
    <property type="protein sequence ID" value="GFD60663.1"/>
    <property type="molecule type" value="Genomic_DNA"/>
</dbReference>
<comment type="caution">
    <text evidence="2">The sequence shown here is derived from an EMBL/GenBank/DDBJ whole genome shotgun (WGS) entry which is preliminary data.</text>
</comment>